<proteinExistence type="predicted"/>
<dbReference type="AlphaFoldDB" id="A0A838Y531"/>
<dbReference type="InterPro" id="IPR011004">
    <property type="entry name" value="Trimer_LpxA-like_sf"/>
</dbReference>
<dbReference type="Proteomes" id="UP000545606">
    <property type="component" value="Unassembled WGS sequence"/>
</dbReference>
<gene>
    <name evidence="1" type="ORF">H2Z84_04805</name>
</gene>
<dbReference type="EMBL" id="JACERN010000017">
    <property type="protein sequence ID" value="MBA4707709.1"/>
    <property type="molecule type" value="Genomic_DNA"/>
</dbReference>
<comment type="caution">
    <text evidence="1">The sequence shown here is derived from an EMBL/GenBank/DDBJ whole genome shotgun (WGS) entry which is preliminary data.</text>
</comment>
<name>A0A838Y531_9NEIS</name>
<keyword evidence="2" id="KW-1185">Reference proteome</keyword>
<organism evidence="1 2">
    <name type="scientific">Aquitalea aquatica</name>
    <dbReference type="NCBI Taxonomy" id="3044273"/>
    <lineage>
        <taxon>Bacteria</taxon>
        <taxon>Pseudomonadati</taxon>
        <taxon>Pseudomonadota</taxon>
        <taxon>Betaproteobacteria</taxon>
        <taxon>Neisseriales</taxon>
        <taxon>Chromobacteriaceae</taxon>
        <taxon>Aquitalea</taxon>
    </lineage>
</organism>
<dbReference type="SUPFAM" id="SSF51161">
    <property type="entry name" value="Trimeric LpxA-like enzymes"/>
    <property type="match status" value="1"/>
</dbReference>
<accession>A0A838Y531</accession>
<evidence type="ECO:0000313" key="1">
    <source>
        <dbReference type="EMBL" id="MBA4707709.1"/>
    </source>
</evidence>
<dbReference type="Gene3D" id="2.160.10.10">
    <property type="entry name" value="Hexapeptide repeat proteins"/>
    <property type="match status" value="1"/>
</dbReference>
<sequence>MSTLFYVLGVLLLLLAPLLPGLLELYQKTDIAALGIDRLHTGNANVFAANYRSRVTALDSDLASKDWNARFTELQSEIRPTVTEEILAQGSLRIPAGFNCLQEVYCHGDVSTGMGVVLRSVLADGDLNLGEDSSILRWAGAPRINVAAGGALFGRVVAEQMLCIDGPVSFQRIQAPTILLGREGQMAARPSSAPAQGQEVDICSLPNILFYNAAMRRVVVAGDFTLPEHSLLRGNLVVRGHLHIGDGCYIDGSIKAAGMVYLGSKVTITGSVISDQSVVCQGDCRIAGPIVADRQLSIAAGSVLGKPDAPSSLSAQFVMLKLPLVVHGTVWARTRGKVLSL</sequence>
<protein>
    <submittedName>
        <fullName evidence="1">Polymer-forming cytoskeletal protein</fullName>
    </submittedName>
</protein>
<evidence type="ECO:0000313" key="2">
    <source>
        <dbReference type="Proteomes" id="UP000545606"/>
    </source>
</evidence>
<dbReference type="RefSeq" id="WP_181834961.1">
    <property type="nucleotide sequence ID" value="NZ_JACERN010000017.1"/>
</dbReference>
<reference evidence="1 2" key="1">
    <citation type="submission" date="2020-07" db="EMBL/GenBank/DDBJ databases">
        <title>Draft genome sequence of violacein-producing bacteria and related species.</title>
        <authorList>
            <person name="Wilson H.S."/>
            <person name="De Leon M.E."/>
        </authorList>
    </citation>
    <scope>NUCLEOTIDE SEQUENCE [LARGE SCALE GENOMIC DNA]</scope>
    <source>
        <strain evidence="1 2">HSC-21Su07</strain>
    </source>
</reference>